<proteinExistence type="predicted"/>
<feature type="transmembrane region" description="Helical" evidence="1">
    <location>
        <begin position="509"/>
        <end position="531"/>
    </location>
</feature>
<feature type="transmembrane region" description="Helical" evidence="1">
    <location>
        <begin position="305"/>
        <end position="321"/>
    </location>
</feature>
<organism evidence="2 3">
    <name type="scientific">Blautia intestinihominis</name>
    <dbReference type="NCBI Taxonomy" id="3133152"/>
    <lineage>
        <taxon>Bacteria</taxon>
        <taxon>Bacillati</taxon>
        <taxon>Bacillota</taxon>
        <taxon>Clostridia</taxon>
        <taxon>Lachnospirales</taxon>
        <taxon>Lachnospiraceae</taxon>
        <taxon>Blautia</taxon>
    </lineage>
</organism>
<dbReference type="RefSeq" id="WP_349078091.1">
    <property type="nucleotide sequence ID" value="NZ_JBBMEI010000037.1"/>
</dbReference>
<evidence type="ECO:0000313" key="3">
    <source>
        <dbReference type="Proteomes" id="UP001446032"/>
    </source>
</evidence>
<protein>
    <recommendedName>
        <fullName evidence="4">Glycosyltransferase RgtA/B/C/D-like domain-containing protein</fullName>
    </recommendedName>
</protein>
<dbReference type="PROSITE" id="PS51257">
    <property type="entry name" value="PROKAR_LIPOPROTEIN"/>
    <property type="match status" value="1"/>
</dbReference>
<feature type="transmembrane region" description="Helical" evidence="1">
    <location>
        <begin position="469"/>
        <end position="488"/>
    </location>
</feature>
<evidence type="ECO:0008006" key="4">
    <source>
        <dbReference type="Google" id="ProtNLM"/>
    </source>
</evidence>
<comment type="caution">
    <text evidence="2">The sequence shown here is derived from an EMBL/GenBank/DDBJ whole genome shotgun (WGS) entry which is preliminary data.</text>
</comment>
<feature type="transmembrane region" description="Helical" evidence="1">
    <location>
        <begin position="77"/>
        <end position="96"/>
    </location>
</feature>
<keyword evidence="3" id="KW-1185">Reference proteome</keyword>
<feature type="transmembrane region" description="Helical" evidence="1">
    <location>
        <begin position="116"/>
        <end position="137"/>
    </location>
</feature>
<dbReference type="EMBL" id="JBBMEI010000037">
    <property type="protein sequence ID" value="MEQ2359032.1"/>
    <property type="molecule type" value="Genomic_DNA"/>
</dbReference>
<keyword evidence="1" id="KW-1133">Transmembrane helix</keyword>
<feature type="transmembrane region" description="Helical" evidence="1">
    <location>
        <begin position="415"/>
        <end position="435"/>
    </location>
</feature>
<evidence type="ECO:0000313" key="2">
    <source>
        <dbReference type="EMBL" id="MEQ2359032.1"/>
    </source>
</evidence>
<name>A0ABV1AMI5_9FIRM</name>
<reference evidence="2 3" key="1">
    <citation type="submission" date="2024-03" db="EMBL/GenBank/DDBJ databases">
        <title>Human intestinal bacterial collection.</title>
        <authorList>
            <person name="Pauvert C."/>
            <person name="Hitch T.C.A."/>
            <person name="Clavel T."/>
        </authorList>
    </citation>
    <scope>NUCLEOTIDE SEQUENCE [LARGE SCALE GENOMIC DNA]</scope>
    <source>
        <strain evidence="2 3">CLA-AA-H95</strain>
    </source>
</reference>
<keyword evidence="1" id="KW-0472">Membrane</keyword>
<dbReference type="Proteomes" id="UP001446032">
    <property type="component" value="Unassembled WGS sequence"/>
</dbReference>
<feature type="transmembrane region" description="Helical" evidence="1">
    <location>
        <begin position="7"/>
        <end position="30"/>
    </location>
</feature>
<sequence>MKKNREIVCGLAAWLLTACFFLGCFLIPGLSDRISALGNNNILIYGMTLVLFCILFLGVMALTGCWTDGPGLLESTAFKKASLVILLASQLPFWTVCVSRETEQVGTVSMKYGWHTQPLAVMILLFLAELAVFFWMYENLSLKEKKGEWIVWLTYAALVVLIFYCMYTPNIYGRGEQGDNYHAHAYFNSVYNVYQGMPYTHNVTSIYGHYGLFFKIPMKLVHGDFRAFVLMIAGIGTLAYICAFLVLQMLVRSRVLRILAALALTFPVLGMRGGYYWQVWPHRVIFPMLFLLYGTVILKKKWSNLWTAAGGYLLCMLAILWNTETGLLLTVSWAGLYISRLLSRKKWKIRELFFSVGAQCAGMIFAFAGAYGIVNLYNLSKHSPMNSVRDFLIPLLSDGYMTDTLHLDLPTYPSAYMAVITLFLTGVAMGIAGWFGDKEKRRWETDLVFLLSVGALGCLVYYMNRPSYHNLDCISLSAVLLAAYLAQYGMDFVRKNGWENIARSTFYEAMRGGIGLICAASVLAMGTGNVLQFSQNSQIKENFHNTAEFEDFAQQVVAVVPANTHAFGLNVAEVYSMLHWSTQCFTMDFSDMAVRPDSLKELKEQLETEDAPAVFTNKSSLGIWQRNDPETYQWFCDTYKLNNRFSFYNEEFRYFTKR</sequence>
<feature type="transmembrane region" description="Helical" evidence="1">
    <location>
        <begin position="42"/>
        <end position="65"/>
    </location>
</feature>
<feature type="transmembrane region" description="Helical" evidence="1">
    <location>
        <begin position="447"/>
        <end position="463"/>
    </location>
</feature>
<evidence type="ECO:0000256" key="1">
    <source>
        <dbReference type="SAM" id="Phobius"/>
    </source>
</evidence>
<feature type="transmembrane region" description="Helical" evidence="1">
    <location>
        <begin position="352"/>
        <end position="374"/>
    </location>
</feature>
<accession>A0ABV1AMI5</accession>
<gene>
    <name evidence="2" type="ORF">WMO75_11970</name>
</gene>
<feature type="transmembrane region" description="Helical" evidence="1">
    <location>
        <begin position="280"/>
        <end position="298"/>
    </location>
</feature>
<feature type="transmembrane region" description="Helical" evidence="1">
    <location>
        <begin position="149"/>
        <end position="169"/>
    </location>
</feature>
<feature type="transmembrane region" description="Helical" evidence="1">
    <location>
        <begin position="327"/>
        <end position="343"/>
    </location>
</feature>
<feature type="transmembrane region" description="Helical" evidence="1">
    <location>
        <begin position="227"/>
        <end position="247"/>
    </location>
</feature>
<keyword evidence="1" id="KW-0812">Transmembrane</keyword>
<feature type="transmembrane region" description="Helical" evidence="1">
    <location>
        <begin position="254"/>
        <end position="274"/>
    </location>
</feature>